<dbReference type="EC" id="2.4.-.-" evidence="2"/>
<evidence type="ECO:0000259" key="1">
    <source>
        <dbReference type="Pfam" id="PF00535"/>
    </source>
</evidence>
<dbReference type="Proteomes" id="UP001595814">
    <property type="component" value="Unassembled WGS sequence"/>
</dbReference>
<dbReference type="RefSeq" id="WP_192463071.1">
    <property type="nucleotide sequence ID" value="NZ_JACYFJ010000005.1"/>
</dbReference>
<dbReference type="Gene3D" id="3.90.550.10">
    <property type="entry name" value="Spore Coat Polysaccharide Biosynthesis Protein SpsA, Chain A"/>
    <property type="match status" value="1"/>
</dbReference>
<reference evidence="3" key="1">
    <citation type="journal article" date="2019" name="Int. J. Syst. Evol. Microbiol.">
        <title>The Global Catalogue of Microorganisms (GCM) 10K type strain sequencing project: providing services to taxonomists for standard genome sequencing and annotation.</title>
        <authorList>
            <consortium name="The Broad Institute Genomics Platform"/>
            <consortium name="The Broad Institute Genome Sequencing Center for Infectious Disease"/>
            <person name="Wu L."/>
            <person name="Ma J."/>
        </authorList>
    </citation>
    <scope>NUCLEOTIDE SEQUENCE [LARGE SCALE GENOMIC DNA]</scope>
    <source>
        <strain evidence="3">CECT 7477</strain>
    </source>
</reference>
<dbReference type="GO" id="GO:0016757">
    <property type="term" value="F:glycosyltransferase activity"/>
    <property type="evidence" value="ECO:0007669"/>
    <property type="project" value="UniProtKB-KW"/>
</dbReference>
<proteinExistence type="predicted"/>
<accession>A0ABV8JTA8</accession>
<dbReference type="Pfam" id="PF00535">
    <property type="entry name" value="Glycos_transf_2"/>
    <property type="match status" value="1"/>
</dbReference>
<gene>
    <name evidence="2" type="ORF">ACFOUT_17855</name>
</gene>
<sequence>MQNPLVSILIPFKNTSEFLPDCLNSIIEQTYSHWEILAVDDGSSDSSYQIVEEYAHKDERIKLSKNPGSGIIQALRHAFNQSKGQMVTRMDSDDIMTLNKLEVMVNSLLREGNGHVAVGQVTYFSSRGISNGYARYEKWLNYLTENGSNYNEIYKECVIPSPCWMTYRDDLLKVGAFDSNRYPEDYDLTFRFYRNNLKCIPCNQVLHYWRDYDHRTSRTSEHYAQNYFLGIKLHYFLNIDYKKDSVLTIWGAGYKGKEIAKGLQKAGLKFIWLCDNPNKIGKDIYGVEMQHFSTLKNIENPQSIITVANEQAQESIKKYLAKLGHQNMEDYFFFC</sequence>
<name>A0ABV8JTA8_9FLAO</name>
<evidence type="ECO:0000313" key="3">
    <source>
        <dbReference type="Proteomes" id="UP001595814"/>
    </source>
</evidence>
<protein>
    <submittedName>
        <fullName evidence="2">Glycosyltransferase</fullName>
        <ecNumber evidence="2">2.4.-.-</ecNumber>
    </submittedName>
</protein>
<evidence type="ECO:0000313" key="2">
    <source>
        <dbReference type="EMBL" id="MFC4097755.1"/>
    </source>
</evidence>
<dbReference type="EMBL" id="JBHSAW010000025">
    <property type="protein sequence ID" value="MFC4097755.1"/>
    <property type="molecule type" value="Genomic_DNA"/>
</dbReference>
<keyword evidence="3" id="KW-1185">Reference proteome</keyword>
<keyword evidence="2" id="KW-0808">Transferase</keyword>
<keyword evidence="2" id="KW-0328">Glycosyltransferase</keyword>
<dbReference type="CDD" id="cd00761">
    <property type="entry name" value="Glyco_tranf_GTA_type"/>
    <property type="match status" value="1"/>
</dbReference>
<dbReference type="Gene3D" id="3.40.50.720">
    <property type="entry name" value="NAD(P)-binding Rossmann-like Domain"/>
    <property type="match status" value="1"/>
</dbReference>
<dbReference type="PANTHER" id="PTHR22916">
    <property type="entry name" value="GLYCOSYLTRANSFERASE"/>
    <property type="match status" value="1"/>
</dbReference>
<dbReference type="InterPro" id="IPR001173">
    <property type="entry name" value="Glyco_trans_2-like"/>
</dbReference>
<feature type="domain" description="Glycosyltransferase 2-like" evidence="1">
    <location>
        <begin position="7"/>
        <end position="172"/>
    </location>
</feature>
<dbReference type="SUPFAM" id="SSF53448">
    <property type="entry name" value="Nucleotide-diphospho-sugar transferases"/>
    <property type="match status" value="1"/>
</dbReference>
<dbReference type="InterPro" id="IPR029044">
    <property type="entry name" value="Nucleotide-diphossugar_trans"/>
</dbReference>
<comment type="caution">
    <text evidence="2">The sequence shown here is derived from an EMBL/GenBank/DDBJ whole genome shotgun (WGS) entry which is preliminary data.</text>
</comment>
<dbReference type="PANTHER" id="PTHR22916:SF69">
    <property type="entry name" value="BIFUNCTIONAL GLYCOSYLTRANSFERASE PGTA"/>
    <property type="match status" value="1"/>
</dbReference>
<organism evidence="2 3">
    <name type="scientific">Euzebyella saccharophila</name>
    <dbReference type="NCBI Taxonomy" id="679664"/>
    <lineage>
        <taxon>Bacteria</taxon>
        <taxon>Pseudomonadati</taxon>
        <taxon>Bacteroidota</taxon>
        <taxon>Flavobacteriia</taxon>
        <taxon>Flavobacteriales</taxon>
        <taxon>Flavobacteriaceae</taxon>
        <taxon>Euzebyella</taxon>
    </lineage>
</organism>